<feature type="domain" description="DUF6534" evidence="2">
    <location>
        <begin position="169"/>
        <end position="257"/>
    </location>
</feature>
<feature type="transmembrane region" description="Helical" evidence="1">
    <location>
        <begin position="52"/>
        <end position="74"/>
    </location>
</feature>
<feature type="transmembrane region" description="Helical" evidence="1">
    <location>
        <begin position="18"/>
        <end position="40"/>
    </location>
</feature>
<protein>
    <recommendedName>
        <fullName evidence="2">DUF6534 domain-containing protein</fullName>
    </recommendedName>
</protein>
<keyword evidence="1" id="KW-0472">Membrane</keyword>
<evidence type="ECO:0000313" key="4">
    <source>
        <dbReference type="Proteomes" id="UP000812287"/>
    </source>
</evidence>
<dbReference type="AlphaFoldDB" id="A0A9P8ANV5"/>
<name>A0A9P8ANV5_9AGAR</name>
<evidence type="ECO:0000313" key="3">
    <source>
        <dbReference type="EMBL" id="KAG7442698.1"/>
    </source>
</evidence>
<dbReference type="RefSeq" id="XP_043036198.1">
    <property type="nucleotide sequence ID" value="XM_043180661.1"/>
</dbReference>
<dbReference type="InterPro" id="IPR045339">
    <property type="entry name" value="DUF6534"/>
</dbReference>
<dbReference type="EMBL" id="MU250549">
    <property type="protein sequence ID" value="KAG7442698.1"/>
    <property type="molecule type" value="Genomic_DNA"/>
</dbReference>
<dbReference type="PANTHER" id="PTHR40465">
    <property type="entry name" value="CHROMOSOME 1, WHOLE GENOME SHOTGUN SEQUENCE"/>
    <property type="match status" value="1"/>
</dbReference>
<comment type="caution">
    <text evidence="3">The sequence shown here is derived from an EMBL/GenBank/DDBJ whole genome shotgun (WGS) entry which is preliminary data.</text>
</comment>
<reference evidence="3" key="1">
    <citation type="submission" date="2020-11" db="EMBL/GenBank/DDBJ databases">
        <title>Adaptations for nitrogen fixation in a non-lichenized fungal sporocarp promotes dispersal by wood-feeding termites.</title>
        <authorList>
            <consortium name="DOE Joint Genome Institute"/>
            <person name="Koch R.A."/>
            <person name="Yoon G."/>
            <person name="Arayal U."/>
            <person name="Lail K."/>
            <person name="Amirebrahimi M."/>
            <person name="Labutti K."/>
            <person name="Lipzen A."/>
            <person name="Riley R."/>
            <person name="Barry K."/>
            <person name="Henrissat B."/>
            <person name="Grigoriev I.V."/>
            <person name="Herr J.R."/>
            <person name="Aime M.C."/>
        </authorList>
    </citation>
    <scope>NUCLEOTIDE SEQUENCE</scope>
    <source>
        <strain evidence="3">MCA 3950</strain>
    </source>
</reference>
<evidence type="ECO:0000259" key="2">
    <source>
        <dbReference type="Pfam" id="PF20152"/>
    </source>
</evidence>
<feature type="transmembrane region" description="Helical" evidence="1">
    <location>
        <begin position="162"/>
        <end position="184"/>
    </location>
</feature>
<dbReference type="Pfam" id="PF20152">
    <property type="entry name" value="DUF6534"/>
    <property type="match status" value="1"/>
</dbReference>
<dbReference type="PANTHER" id="PTHR40465:SF1">
    <property type="entry name" value="DUF6534 DOMAIN-CONTAINING PROTEIN"/>
    <property type="match status" value="1"/>
</dbReference>
<feature type="transmembrane region" description="Helical" evidence="1">
    <location>
        <begin position="94"/>
        <end position="114"/>
    </location>
</feature>
<dbReference type="GeneID" id="66102957"/>
<keyword evidence="1" id="KW-0812">Transmembrane</keyword>
<gene>
    <name evidence="3" type="ORF">BT62DRAFT_370144</name>
</gene>
<organism evidence="3 4">
    <name type="scientific">Guyanagaster necrorhizus</name>
    <dbReference type="NCBI Taxonomy" id="856835"/>
    <lineage>
        <taxon>Eukaryota</taxon>
        <taxon>Fungi</taxon>
        <taxon>Dikarya</taxon>
        <taxon>Basidiomycota</taxon>
        <taxon>Agaricomycotina</taxon>
        <taxon>Agaricomycetes</taxon>
        <taxon>Agaricomycetidae</taxon>
        <taxon>Agaricales</taxon>
        <taxon>Marasmiineae</taxon>
        <taxon>Physalacriaceae</taxon>
        <taxon>Guyanagaster</taxon>
    </lineage>
</organism>
<dbReference type="OrthoDB" id="3268841at2759"/>
<evidence type="ECO:0000256" key="1">
    <source>
        <dbReference type="SAM" id="Phobius"/>
    </source>
</evidence>
<keyword evidence="4" id="KW-1185">Reference proteome</keyword>
<keyword evidence="1" id="KW-1133">Transmembrane helix</keyword>
<accession>A0A9P8ANV5</accession>
<feature type="transmembrane region" description="Helical" evidence="1">
    <location>
        <begin position="126"/>
        <end position="150"/>
    </location>
</feature>
<sequence>MALTAEEHSEAVFLLGPWLIGCYLEVFLQGILCCQFSHYWSWYRDDKRAIKLAVAGLMLLTTLKSIQSFALIWIQSILYVNDLADAINLNYTAWWQSYNSLFVASIGIYVQAYFCYRLYVISKGPWVVTPIAVICVYAYISMAVACYYITKVDEAAIGKWFASHLGSVFAADFTMTFATAFFLIRSKKNVLPQTVGLITALVRLTFQTAAPASICAMLNLIFSQIYSGQDKLVSTAFNQILPKLYAISMMWTLNARRNIRAASSRGTNSHELSSYNRSRRRNDVELGGFSGAGIQVRTVQETIKHIDLEDSGRMKDASDLRTNRVTASDDYSDSYDKVVV</sequence>
<proteinExistence type="predicted"/>
<dbReference type="Proteomes" id="UP000812287">
    <property type="component" value="Unassembled WGS sequence"/>
</dbReference>